<dbReference type="InterPro" id="IPR000835">
    <property type="entry name" value="HTH_MarR-typ"/>
</dbReference>
<dbReference type="InterPro" id="IPR036388">
    <property type="entry name" value="WH-like_DNA-bd_sf"/>
</dbReference>
<sequence length="156" mass="16860">MSEIYTMAGHLIRRLNQISAAIFADRMGDLGVELTPVQFAALTTIRENPGIDQASLAGTIAYDKATIGGVVDRLAAKDLILRAQSKTDRRARALTITPEGEALLDRVRPVVLALQDDILAGLDPAEKSQLLTLLTKTTAAGNTRSRAPLTQRREQV</sequence>
<evidence type="ECO:0000259" key="4">
    <source>
        <dbReference type="PROSITE" id="PS50995"/>
    </source>
</evidence>
<dbReference type="InterPro" id="IPR036390">
    <property type="entry name" value="WH_DNA-bd_sf"/>
</dbReference>
<reference evidence="5" key="2">
    <citation type="submission" date="2023-02" db="EMBL/GenBank/DDBJ databases">
        <title>'Rhodoalgimonas zhirmunskyi' gen. nov., isolated from a red alga.</title>
        <authorList>
            <person name="Nedashkovskaya O.I."/>
            <person name="Otstavnykh N.Y."/>
            <person name="Bystritskaya E.P."/>
            <person name="Balabanova L.A."/>
            <person name="Isaeva M.P."/>
        </authorList>
    </citation>
    <scope>NUCLEOTIDE SEQUENCE</scope>
    <source>
        <strain evidence="5">KCTC 52189</strain>
    </source>
</reference>
<evidence type="ECO:0000256" key="3">
    <source>
        <dbReference type="ARBA" id="ARBA00023163"/>
    </source>
</evidence>
<evidence type="ECO:0000313" key="5">
    <source>
        <dbReference type="EMBL" id="MDQ2090241.1"/>
    </source>
</evidence>
<reference evidence="5" key="1">
    <citation type="submission" date="2022-07" db="EMBL/GenBank/DDBJ databases">
        <authorList>
            <person name="Otstavnykh N."/>
            <person name="Isaeva M."/>
            <person name="Bystritskaya E."/>
        </authorList>
    </citation>
    <scope>NUCLEOTIDE SEQUENCE</scope>
    <source>
        <strain evidence="5">KCTC 52189</strain>
    </source>
</reference>
<dbReference type="RefSeq" id="WP_306735509.1">
    <property type="nucleotide sequence ID" value="NZ_JANHAX010000002.1"/>
</dbReference>
<dbReference type="Proteomes" id="UP001226762">
    <property type="component" value="Unassembled WGS sequence"/>
</dbReference>
<dbReference type="PANTHER" id="PTHR33164:SF95">
    <property type="entry name" value="TRANSCRIPTIONAL REGULATOR"/>
    <property type="match status" value="1"/>
</dbReference>
<dbReference type="GO" id="GO:0003677">
    <property type="term" value="F:DNA binding"/>
    <property type="evidence" value="ECO:0007669"/>
    <property type="project" value="UniProtKB-KW"/>
</dbReference>
<gene>
    <name evidence="5" type="ORF">NO357_10070</name>
</gene>
<protein>
    <submittedName>
        <fullName evidence="5">MarR family transcriptional regulator</fullName>
    </submittedName>
</protein>
<dbReference type="PROSITE" id="PS50995">
    <property type="entry name" value="HTH_MARR_2"/>
    <property type="match status" value="1"/>
</dbReference>
<evidence type="ECO:0000256" key="1">
    <source>
        <dbReference type="ARBA" id="ARBA00023015"/>
    </source>
</evidence>
<keyword evidence="2" id="KW-0238">DNA-binding</keyword>
<keyword evidence="6" id="KW-1185">Reference proteome</keyword>
<proteinExistence type="predicted"/>
<dbReference type="PANTHER" id="PTHR33164">
    <property type="entry name" value="TRANSCRIPTIONAL REGULATOR, MARR FAMILY"/>
    <property type="match status" value="1"/>
</dbReference>
<dbReference type="InterPro" id="IPR023187">
    <property type="entry name" value="Tscrpt_reg_MarR-type_CS"/>
</dbReference>
<dbReference type="InterPro" id="IPR039422">
    <property type="entry name" value="MarR/SlyA-like"/>
</dbReference>
<dbReference type="SUPFAM" id="SSF46785">
    <property type="entry name" value="Winged helix' DNA-binding domain"/>
    <property type="match status" value="1"/>
</dbReference>
<dbReference type="PROSITE" id="PS01117">
    <property type="entry name" value="HTH_MARR_1"/>
    <property type="match status" value="1"/>
</dbReference>
<dbReference type="PRINTS" id="PR00598">
    <property type="entry name" value="HTHMARR"/>
</dbReference>
<dbReference type="EMBL" id="JANHAX010000002">
    <property type="protein sequence ID" value="MDQ2090241.1"/>
    <property type="molecule type" value="Genomic_DNA"/>
</dbReference>
<organism evidence="5 6">
    <name type="scientific">Marimonas arenosa</name>
    <dbReference type="NCBI Taxonomy" id="1795305"/>
    <lineage>
        <taxon>Bacteria</taxon>
        <taxon>Pseudomonadati</taxon>
        <taxon>Pseudomonadota</taxon>
        <taxon>Alphaproteobacteria</taxon>
        <taxon>Rhodobacterales</taxon>
        <taxon>Paracoccaceae</taxon>
        <taxon>Marimonas</taxon>
    </lineage>
</organism>
<dbReference type="AlphaFoldDB" id="A0AAE3WBM9"/>
<accession>A0AAE3WBM9</accession>
<keyword evidence="3" id="KW-0804">Transcription</keyword>
<dbReference type="Gene3D" id="1.10.10.10">
    <property type="entry name" value="Winged helix-like DNA-binding domain superfamily/Winged helix DNA-binding domain"/>
    <property type="match status" value="1"/>
</dbReference>
<feature type="domain" description="HTH marR-type" evidence="4">
    <location>
        <begin position="8"/>
        <end position="139"/>
    </location>
</feature>
<dbReference type="GO" id="GO:0003700">
    <property type="term" value="F:DNA-binding transcription factor activity"/>
    <property type="evidence" value="ECO:0007669"/>
    <property type="project" value="InterPro"/>
</dbReference>
<evidence type="ECO:0000313" key="6">
    <source>
        <dbReference type="Proteomes" id="UP001226762"/>
    </source>
</evidence>
<dbReference type="Pfam" id="PF01047">
    <property type="entry name" value="MarR"/>
    <property type="match status" value="1"/>
</dbReference>
<keyword evidence="1" id="KW-0805">Transcription regulation</keyword>
<dbReference type="GO" id="GO:0006950">
    <property type="term" value="P:response to stress"/>
    <property type="evidence" value="ECO:0007669"/>
    <property type="project" value="TreeGrafter"/>
</dbReference>
<evidence type="ECO:0000256" key="2">
    <source>
        <dbReference type="ARBA" id="ARBA00023125"/>
    </source>
</evidence>
<comment type="caution">
    <text evidence="5">The sequence shown here is derived from an EMBL/GenBank/DDBJ whole genome shotgun (WGS) entry which is preliminary data.</text>
</comment>
<dbReference type="SMART" id="SM00347">
    <property type="entry name" value="HTH_MARR"/>
    <property type="match status" value="1"/>
</dbReference>
<name>A0AAE3WBM9_9RHOB</name>